<evidence type="ECO:0000256" key="1">
    <source>
        <dbReference type="SAM" id="Coils"/>
    </source>
</evidence>
<keyword evidence="5" id="KW-1185">Reference proteome</keyword>
<feature type="compositionally biased region" description="Basic and acidic residues" evidence="2">
    <location>
        <begin position="364"/>
        <end position="376"/>
    </location>
</feature>
<evidence type="ECO:0000313" key="4">
    <source>
        <dbReference type="EMBL" id="CAL4761163.1"/>
    </source>
</evidence>
<reference evidence="4 5" key="2">
    <citation type="submission" date="2024-05" db="EMBL/GenBank/DDBJ databases">
        <authorList>
            <person name="Chen Y."/>
            <person name="Shah S."/>
            <person name="Dougan E. K."/>
            <person name="Thang M."/>
            <person name="Chan C."/>
        </authorList>
    </citation>
    <scope>NUCLEOTIDE SEQUENCE [LARGE SCALE GENOMIC DNA]</scope>
</reference>
<accession>A0A9P1FF81</accession>
<feature type="non-terminal residue" evidence="3">
    <location>
        <position position="1"/>
    </location>
</feature>
<dbReference type="AlphaFoldDB" id="A0A9P1FF81"/>
<dbReference type="EMBL" id="CAMXCT010000102">
    <property type="protein sequence ID" value="CAI3973851.1"/>
    <property type="molecule type" value="Genomic_DNA"/>
</dbReference>
<dbReference type="EMBL" id="CAMXCT020000102">
    <property type="protein sequence ID" value="CAL1127226.1"/>
    <property type="molecule type" value="Genomic_DNA"/>
</dbReference>
<feature type="coiled-coil region" evidence="1">
    <location>
        <begin position="95"/>
        <end position="150"/>
    </location>
</feature>
<dbReference type="Proteomes" id="UP001152797">
    <property type="component" value="Unassembled WGS sequence"/>
</dbReference>
<protein>
    <submittedName>
        <fullName evidence="3">Uncharacterized protein</fullName>
    </submittedName>
</protein>
<organism evidence="3">
    <name type="scientific">Cladocopium goreaui</name>
    <dbReference type="NCBI Taxonomy" id="2562237"/>
    <lineage>
        <taxon>Eukaryota</taxon>
        <taxon>Sar</taxon>
        <taxon>Alveolata</taxon>
        <taxon>Dinophyceae</taxon>
        <taxon>Suessiales</taxon>
        <taxon>Symbiodiniaceae</taxon>
        <taxon>Cladocopium</taxon>
    </lineage>
</organism>
<keyword evidence="1" id="KW-0175">Coiled coil</keyword>
<feature type="region of interest" description="Disordered" evidence="2">
    <location>
        <begin position="351"/>
        <end position="376"/>
    </location>
</feature>
<name>A0A9P1FF81_9DINO</name>
<evidence type="ECO:0000313" key="5">
    <source>
        <dbReference type="Proteomes" id="UP001152797"/>
    </source>
</evidence>
<evidence type="ECO:0000313" key="3">
    <source>
        <dbReference type="EMBL" id="CAI3973851.1"/>
    </source>
</evidence>
<reference evidence="3" key="1">
    <citation type="submission" date="2022-10" db="EMBL/GenBank/DDBJ databases">
        <authorList>
            <person name="Chen Y."/>
            <person name="Dougan E. K."/>
            <person name="Chan C."/>
            <person name="Rhodes N."/>
            <person name="Thang M."/>
        </authorList>
    </citation>
    <scope>NUCLEOTIDE SEQUENCE</scope>
</reference>
<proteinExistence type="predicted"/>
<sequence length="376" mass="43159">MAGLSSMLSRGISRRQLSSLQNQCEALERGIEEAQAKRLRCWTCAERQRSEAAEMELCLQRFPPIATTSVEPPLAATRQRCEALTTEAAMESAFLDEARMEMKEMQALQEKLKRMQQEEMQQRREIQTLSQQLSSDLRSLESERQTLMEEELLQEEFLMKSRETLEERDRELAESSAYWEAVPFLSSETAWVEDWQQDLQRQRRELSQLQSELTPGLRTRTMAEEVAALKASAEKEQQTLGLWSAELQSPSPSQPTSPRDVAKLLATHARLKEDLARLQAQAVDIDTHRAHPRDDGLSRVLAATGARTVENMKEVLKQNLLLMQELQETLTERKLRCDKEAKLRRALDRRLDELSRAGKKNGQNHRESRGLSGERS</sequence>
<dbReference type="EMBL" id="CAMXCT030000102">
    <property type="protein sequence ID" value="CAL4761163.1"/>
    <property type="molecule type" value="Genomic_DNA"/>
</dbReference>
<gene>
    <name evidence="3" type="ORF">C1SCF055_LOCUS2301</name>
</gene>
<evidence type="ECO:0000256" key="2">
    <source>
        <dbReference type="SAM" id="MobiDB-lite"/>
    </source>
</evidence>
<comment type="caution">
    <text evidence="3">The sequence shown here is derived from an EMBL/GenBank/DDBJ whole genome shotgun (WGS) entry which is preliminary data.</text>
</comment>